<keyword evidence="1" id="KW-0479">Metal-binding</keyword>
<name>A0ABD0T2I8_LOXSC</name>
<dbReference type="Proteomes" id="UP001549921">
    <property type="component" value="Unassembled WGS sequence"/>
</dbReference>
<feature type="compositionally biased region" description="Polar residues" evidence="2">
    <location>
        <begin position="344"/>
        <end position="353"/>
    </location>
</feature>
<dbReference type="AlphaFoldDB" id="A0ABD0T2I8"/>
<dbReference type="EMBL" id="JBEDNZ010000011">
    <property type="protein sequence ID" value="KAL0832139.1"/>
    <property type="molecule type" value="Genomic_DNA"/>
</dbReference>
<dbReference type="InterPro" id="IPR005162">
    <property type="entry name" value="Retrotrans_gag_dom"/>
</dbReference>
<dbReference type="Gene3D" id="4.10.60.10">
    <property type="entry name" value="Zinc finger, CCHC-type"/>
    <property type="match status" value="1"/>
</dbReference>
<dbReference type="Pfam" id="PF00098">
    <property type="entry name" value="zf-CCHC"/>
    <property type="match status" value="1"/>
</dbReference>
<proteinExistence type="predicted"/>
<feature type="domain" description="CCHC-type" evidence="3">
    <location>
        <begin position="257"/>
        <end position="272"/>
    </location>
</feature>
<dbReference type="SUPFAM" id="SSF57756">
    <property type="entry name" value="Retrovirus zinc finger-like domains"/>
    <property type="match status" value="1"/>
</dbReference>
<evidence type="ECO:0000259" key="3">
    <source>
        <dbReference type="PROSITE" id="PS50158"/>
    </source>
</evidence>
<feature type="region of interest" description="Disordered" evidence="2">
    <location>
        <begin position="1"/>
        <end position="21"/>
    </location>
</feature>
<feature type="compositionally biased region" description="Basic and acidic residues" evidence="2">
    <location>
        <begin position="325"/>
        <end position="334"/>
    </location>
</feature>
<sequence>MESSEIDNGADPSHLGTVPLSEVGCEGLNSEENTRCQEPSKPNLVLHMEALLSRLLSTPQPQPTTSATTQLIRFDPDESEADIEGWCRLAEIIIESRKLEGAELLLVLTHALKGRAASCLTKLQASQLTWPQIKELLLAKFSRPMLAQDYFDEILRFQIGSKETACEAAARLWNLVERIPRTEMSEDIVAGFVASVLCHKDGIIRRELHANSVTTRTQLFRILNGVSSKRRHDGNDPTYDIEAKRTRPTESRFTGSCHRCGIQGHRAIDCRKRRDDPVAVMKTPEQPAKIPERTRQTTCFVCGQPGHLASSCPDRKGGGAPAASKEVHVCERKSTKSTLTTSSDSGQLSRLCH</sequence>
<evidence type="ECO:0000313" key="4">
    <source>
        <dbReference type="EMBL" id="KAL0832139.1"/>
    </source>
</evidence>
<comment type="caution">
    <text evidence="4">The sequence shown here is derived from an EMBL/GenBank/DDBJ whole genome shotgun (WGS) entry which is preliminary data.</text>
</comment>
<evidence type="ECO:0000256" key="2">
    <source>
        <dbReference type="SAM" id="MobiDB-lite"/>
    </source>
</evidence>
<dbReference type="InterPro" id="IPR036875">
    <property type="entry name" value="Znf_CCHC_sf"/>
</dbReference>
<dbReference type="PROSITE" id="PS50158">
    <property type="entry name" value="ZF_CCHC"/>
    <property type="match status" value="2"/>
</dbReference>
<organism evidence="4 5">
    <name type="scientific">Loxostege sticticalis</name>
    <name type="common">Beet webworm moth</name>
    <dbReference type="NCBI Taxonomy" id="481309"/>
    <lineage>
        <taxon>Eukaryota</taxon>
        <taxon>Metazoa</taxon>
        <taxon>Ecdysozoa</taxon>
        <taxon>Arthropoda</taxon>
        <taxon>Hexapoda</taxon>
        <taxon>Insecta</taxon>
        <taxon>Pterygota</taxon>
        <taxon>Neoptera</taxon>
        <taxon>Endopterygota</taxon>
        <taxon>Lepidoptera</taxon>
        <taxon>Glossata</taxon>
        <taxon>Ditrysia</taxon>
        <taxon>Pyraloidea</taxon>
        <taxon>Crambidae</taxon>
        <taxon>Pyraustinae</taxon>
        <taxon>Loxostege</taxon>
    </lineage>
</organism>
<dbReference type="GO" id="GO:0008270">
    <property type="term" value="F:zinc ion binding"/>
    <property type="evidence" value="ECO:0007669"/>
    <property type="project" value="UniProtKB-KW"/>
</dbReference>
<keyword evidence="1" id="KW-0863">Zinc-finger</keyword>
<gene>
    <name evidence="4" type="ORF">ABMA28_001602</name>
</gene>
<dbReference type="SMART" id="SM00343">
    <property type="entry name" value="ZnF_C2HC"/>
    <property type="match status" value="2"/>
</dbReference>
<accession>A0ABD0T2I8</accession>
<evidence type="ECO:0000313" key="5">
    <source>
        <dbReference type="Proteomes" id="UP001549921"/>
    </source>
</evidence>
<feature type="region of interest" description="Disordered" evidence="2">
    <location>
        <begin position="311"/>
        <end position="353"/>
    </location>
</feature>
<dbReference type="Pfam" id="PF03732">
    <property type="entry name" value="Retrotrans_gag"/>
    <property type="match status" value="1"/>
</dbReference>
<protein>
    <recommendedName>
        <fullName evidence="3">CCHC-type domain-containing protein</fullName>
    </recommendedName>
</protein>
<feature type="domain" description="CCHC-type" evidence="3">
    <location>
        <begin position="299"/>
        <end position="314"/>
    </location>
</feature>
<evidence type="ECO:0000256" key="1">
    <source>
        <dbReference type="PROSITE-ProRule" id="PRU00047"/>
    </source>
</evidence>
<dbReference type="InterPro" id="IPR001878">
    <property type="entry name" value="Znf_CCHC"/>
</dbReference>
<reference evidence="4 5" key="1">
    <citation type="submission" date="2024-06" db="EMBL/GenBank/DDBJ databases">
        <title>A chromosome-level genome assembly of beet webworm, Loxostege sticticalis.</title>
        <authorList>
            <person name="Zhang Y."/>
        </authorList>
    </citation>
    <scope>NUCLEOTIDE SEQUENCE [LARGE SCALE GENOMIC DNA]</scope>
    <source>
        <strain evidence="4">AQ028</strain>
        <tissue evidence="4">Male pupae</tissue>
    </source>
</reference>
<keyword evidence="1" id="KW-0862">Zinc</keyword>